<dbReference type="Proteomes" id="UP001165160">
    <property type="component" value="Unassembled WGS sequence"/>
</dbReference>
<dbReference type="GO" id="GO:0004749">
    <property type="term" value="F:ribose phosphate diphosphokinase activity"/>
    <property type="evidence" value="ECO:0007669"/>
    <property type="project" value="UniProtKB-EC"/>
</dbReference>
<dbReference type="InterPro" id="IPR029057">
    <property type="entry name" value="PRTase-like"/>
</dbReference>
<dbReference type="PANTHER" id="PTHR10210">
    <property type="entry name" value="RIBOSE-PHOSPHATE DIPHOSPHOKINASE FAMILY MEMBER"/>
    <property type="match status" value="1"/>
</dbReference>
<dbReference type="GO" id="GO:0005737">
    <property type="term" value="C:cytoplasm"/>
    <property type="evidence" value="ECO:0007669"/>
    <property type="project" value="TreeGrafter"/>
</dbReference>
<comment type="caution">
    <text evidence="14">The sequence shown here is derived from an EMBL/GenBank/DDBJ whole genome shotgun (WGS) entry which is preliminary data.</text>
</comment>
<evidence type="ECO:0000256" key="12">
    <source>
        <dbReference type="SAM" id="SignalP"/>
    </source>
</evidence>
<dbReference type="CDD" id="cd06223">
    <property type="entry name" value="PRTases_typeI"/>
    <property type="match status" value="1"/>
</dbReference>
<feature type="chain" id="PRO_5040976057" description="ribose-phosphate diphosphokinase" evidence="12">
    <location>
        <begin position="32"/>
        <end position="405"/>
    </location>
</feature>
<comment type="similarity">
    <text evidence="2">Belongs to the ribose-phosphate pyrophosphokinase family.</text>
</comment>
<dbReference type="Pfam" id="PF13793">
    <property type="entry name" value="Pribosyltran_N"/>
    <property type="match status" value="1"/>
</dbReference>
<accession>A0A9W7EU22</accession>
<evidence type="ECO:0000256" key="2">
    <source>
        <dbReference type="ARBA" id="ARBA00006478"/>
    </source>
</evidence>
<comment type="catalytic activity">
    <reaction evidence="11">
        <text>D-ribose 5-phosphate + ATP = 5-phospho-alpha-D-ribose 1-diphosphate + AMP + H(+)</text>
        <dbReference type="Rhea" id="RHEA:15609"/>
        <dbReference type="ChEBI" id="CHEBI:15378"/>
        <dbReference type="ChEBI" id="CHEBI:30616"/>
        <dbReference type="ChEBI" id="CHEBI:58017"/>
        <dbReference type="ChEBI" id="CHEBI:78346"/>
        <dbReference type="ChEBI" id="CHEBI:456215"/>
        <dbReference type="EC" id="2.7.6.1"/>
    </reaction>
</comment>
<dbReference type="PANTHER" id="PTHR10210:SF32">
    <property type="entry name" value="RIBOSE-PHOSPHATE PYROPHOSPHOKINASE 2"/>
    <property type="match status" value="1"/>
</dbReference>
<feature type="domain" description="Ribose-phosphate pyrophosphokinase N-terminal" evidence="13">
    <location>
        <begin position="85"/>
        <end position="197"/>
    </location>
</feature>
<dbReference type="GO" id="GO:0006015">
    <property type="term" value="P:5-phosphoribose 1-diphosphate biosynthetic process"/>
    <property type="evidence" value="ECO:0007669"/>
    <property type="project" value="TreeGrafter"/>
</dbReference>
<evidence type="ECO:0000256" key="9">
    <source>
        <dbReference type="ARBA" id="ARBA00022840"/>
    </source>
</evidence>
<evidence type="ECO:0000313" key="14">
    <source>
        <dbReference type="EMBL" id="GMH91728.1"/>
    </source>
</evidence>
<dbReference type="InterPro" id="IPR029099">
    <property type="entry name" value="Pribosyltran_N"/>
</dbReference>
<comment type="pathway">
    <text evidence="1">Metabolic intermediate biosynthesis; 5-phospho-alpha-D-ribose 1-diphosphate biosynthesis; 5-phospho-alpha-D-ribose 1-diphosphate from D-ribose 5-phosphate (route I): step 1/1.</text>
</comment>
<dbReference type="GO" id="GO:0000287">
    <property type="term" value="F:magnesium ion binding"/>
    <property type="evidence" value="ECO:0007669"/>
    <property type="project" value="InterPro"/>
</dbReference>
<dbReference type="GO" id="GO:0006164">
    <property type="term" value="P:purine nucleotide biosynthetic process"/>
    <property type="evidence" value="ECO:0007669"/>
    <property type="project" value="TreeGrafter"/>
</dbReference>
<dbReference type="Pfam" id="PF14572">
    <property type="entry name" value="Pribosyl_synth"/>
    <property type="match status" value="1"/>
</dbReference>
<organism evidence="14 15">
    <name type="scientific">Triparma verrucosa</name>
    <dbReference type="NCBI Taxonomy" id="1606542"/>
    <lineage>
        <taxon>Eukaryota</taxon>
        <taxon>Sar</taxon>
        <taxon>Stramenopiles</taxon>
        <taxon>Ochrophyta</taxon>
        <taxon>Bolidophyceae</taxon>
        <taxon>Parmales</taxon>
        <taxon>Triparmaceae</taxon>
        <taxon>Triparma</taxon>
    </lineage>
</organism>
<dbReference type="EC" id="2.7.6.1" evidence="3"/>
<dbReference type="AlphaFoldDB" id="A0A9W7EU22"/>
<keyword evidence="8" id="KW-0418">Kinase</keyword>
<reference evidence="15" key="1">
    <citation type="journal article" date="2023" name="Commun. Biol.">
        <title>Genome analysis of Parmales, the sister group of diatoms, reveals the evolutionary specialization of diatoms from phago-mixotrophs to photoautotrophs.</title>
        <authorList>
            <person name="Ban H."/>
            <person name="Sato S."/>
            <person name="Yoshikawa S."/>
            <person name="Yamada K."/>
            <person name="Nakamura Y."/>
            <person name="Ichinomiya M."/>
            <person name="Sato N."/>
            <person name="Blanc-Mathieu R."/>
            <person name="Endo H."/>
            <person name="Kuwata A."/>
            <person name="Ogata H."/>
        </authorList>
    </citation>
    <scope>NUCLEOTIDE SEQUENCE [LARGE SCALE GENOMIC DNA]</scope>
    <source>
        <strain evidence="15">NIES 3699</strain>
    </source>
</reference>
<dbReference type="SUPFAM" id="SSF53271">
    <property type="entry name" value="PRTase-like"/>
    <property type="match status" value="2"/>
</dbReference>
<evidence type="ECO:0000256" key="1">
    <source>
        <dbReference type="ARBA" id="ARBA00004996"/>
    </source>
</evidence>
<dbReference type="GO" id="GO:0005524">
    <property type="term" value="F:ATP binding"/>
    <property type="evidence" value="ECO:0007669"/>
    <property type="project" value="UniProtKB-KW"/>
</dbReference>
<gene>
    <name evidence="14" type="ORF">TrVE_jg2849</name>
</gene>
<keyword evidence="5" id="KW-0479">Metal-binding</keyword>
<proteinExistence type="inferred from homology"/>
<dbReference type="GO" id="GO:0002189">
    <property type="term" value="C:ribose phosphate diphosphokinase complex"/>
    <property type="evidence" value="ECO:0007669"/>
    <property type="project" value="TreeGrafter"/>
</dbReference>
<evidence type="ECO:0000256" key="7">
    <source>
        <dbReference type="ARBA" id="ARBA00022741"/>
    </source>
</evidence>
<evidence type="ECO:0000259" key="13">
    <source>
        <dbReference type="Pfam" id="PF13793"/>
    </source>
</evidence>
<keyword evidence="10" id="KW-0460">Magnesium</keyword>
<name>A0A9W7EU22_9STRA</name>
<dbReference type="GO" id="GO:0016301">
    <property type="term" value="F:kinase activity"/>
    <property type="evidence" value="ECO:0007669"/>
    <property type="project" value="UniProtKB-KW"/>
</dbReference>
<dbReference type="InterPro" id="IPR000836">
    <property type="entry name" value="PRTase_dom"/>
</dbReference>
<evidence type="ECO:0000256" key="11">
    <source>
        <dbReference type="ARBA" id="ARBA00049535"/>
    </source>
</evidence>
<keyword evidence="7" id="KW-0547">Nucleotide-binding</keyword>
<evidence type="ECO:0000256" key="8">
    <source>
        <dbReference type="ARBA" id="ARBA00022777"/>
    </source>
</evidence>
<keyword evidence="4" id="KW-0808">Transferase</keyword>
<evidence type="ECO:0000256" key="6">
    <source>
        <dbReference type="ARBA" id="ARBA00022727"/>
    </source>
</evidence>
<evidence type="ECO:0000313" key="15">
    <source>
        <dbReference type="Proteomes" id="UP001165160"/>
    </source>
</evidence>
<feature type="signal peptide" evidence="12">
    <location>
        <begin position="1"/>
        <end position="31"/>
    </location>
</feature>
<dbReference type="FunFam" id="3.40.50.2020:FF:000007">
    <property type="entry name" value="Ribose-phosphate pyrophosphokinase"/>
    <property type="match status" value="1"/>
</dbReference>
<dbReference type="SMART" id="SM01400">
    <property type="entry name" value="Pribosyltran_N"/>
    <property type="match status" value="1"/>
</dbReference>
<keyword evidence="9" id="KW-0067">ATP-binding</keyword>
<keyword evidence="15" id="KW-1185">Reference proteome</keyword>
<sequence>MFSSFLRSTSNPSLLRPLLLSSAAILTAATANNYNYVTNNTKCEQSTAPETKRRDSIVEEGLTTRKFYFYNTPAASSISSKRTNIYTLPSSLTLSRDITSLLGLPLSRLSVGKYADGETSVKVEDGCRGKDVFVVCSTVDDDSLIECLLTISTLRRASAKSICCIIPYYGYSRSDQKKAPRTPIAAADISLMFTTMGVDSVICMDLHNDSLRGFWDNGVPVDHLQPVPVAAAWFYEEVGVEDLCVVAPHEGQVARASDFRKRLQKLSGVDVPMAFVSKSRSHHGTREGEYEPILVGEVKGKTVIIVDDIISSGNTMLKVNELLHDAGCSKSYGYATHGLFSSPTVLKEFSESSMEYVLVTNTIYHKKGSLPEKVKQLSVAPLVAEAVARTVGKRSVSGILNEEDE</sequence>
<evidence type="ECO:0000256" key="5">
    <source>
        <dbReference type="ARBA" id="ARBA00022723"/>
    </source>
</evidence>
<evidence type="ECO:0000256" key="3">
    <source>
        <dbReference type="ARBA" id="ARBA00013247"/>
    </source>
</evidence>
<protein>
    <recommendedName>
        <fullName evidence="3">ribose-phosphate diphosphokinase</fullName>
        <ecNumber evidence="3">2.7.6.1</ecNumber>
    </recommendedName>
</protein>
<evidence type="ECO:0000256" key="10">
    <source>
        <dbReference type="ARBA" id="ARBA00022842"/>
    </source>
</evidence>
<evidence type="ECO:0000256" key="4">
    <source>
        <dbReference type="ARBA" id="ARBA00022679"/>
    </source>
</evidence>
<dbReference type="NCBIfam" id="TIGR01251">
    <property type="entry name" value="ribP_PPkin"/>
    <property type="match status" value="1"/>
</dbReference>
<keyword evidence="12" id="KW-0732">Signal</keyword>
<dbReference type="InterPro" id="IPR005946">
    <property type="entry name" value="Rib-P_diPkinase"/>
</dbReference>
<keyword evidence="6" id="KW-0545">Nucleotide biosynthesis</keyword>
<dbReference type="EMBL" id="BRXX01000119">
    <property type="protein sequence ID" value="GMH91728.1"/>
    <property type="molecule type" value="Genomic_DNA"/>
</dbReference>
<dbReference type="Gene3D" id="3.40.50.2020">
    <property type="match status" value="2"/>
</dbReference>